<feature type="region of interest" description="Disordered" evidence="1">
    <location>
        <begin position="1"/>
        <end position="20"/>
    </location>
</feature>
<dbReference type="Proteomes" id="UP001550853">
    <property type="component" value="Unassembled WGS sequence"/>
</dbReference>
<evidence type="ECO:0000313" key="3">
    <source>
        <dbReference type="EMBL" id="MEU3711123.1"/>
    </source>
</evidence>
<feature type="compositionally biased region" description="Pro residues" evidence="1">
    <location>
        <begin position="1"/>
        <end position="19"/>
    </location>
</feature>
<organism evidence="3 4">
    <name type="scientific">Streptomyces catenulae</name>
    <dbReference type="NCBI Taxonomy" id="66875"/>
    <lineage>
        <taxon>Bacteria</taxon>
        <taxon>Bacillati</taxon>
        <taxon>Actinomycetota</taxon>
        <taxon>Actinomycetes</taxon>
        <taxon>Kitasatosporales</taxon>
        <taxon>Streptomycetaceae</taxon>
        <taxon>Streptomyces</taxon>
    </lineage>
</organism>
<comment type="caution">
    <text evidence="3">The sequence shown here is derived from an EMBL/GenBank/DDBJ whole genome shotgun (WGS) entry which is preliminary data.</text>
</comment>
<evidence type="ECO:0000256" key="2">
    <source>
        <dbReference type="SAM" id="Phobius"/>
    </source>
</evidence>
<evidence type="ECO:0000313" key="4">
    <source>
        <dbReference type="Proteomes" id="UP001550853"/>
    </source>
</evidence>
<keyword evidence="2" id="KW-0472">Membrane</keyword>
<protein>
    <submittedName>
        <fullName evidence="3">Uncharacterized protein</fullName>
    </submittedName>
</protein>
<keyword evidence="2" id="KW-0812">Transmembrane</keyword>
<reference evidence="3 4" key="1">
    <citation type="submission" date="2024-06" db="EMBL/GenBank/DDBJ databases">
        <title>The Natural Products Discovery Center: Release of the First 8490 Sequenced Strains for Exploring Actinobacteria Biosynthetic Diversity.</title>
        <authorList>
            <person name="Kalkreuter E."/>
            <person name="Kautsar S.A."/>
            <person name="Yang D."/>
            <person name="Bader C.D."/>
            <person name="Teijaro C.N."/>
            <person name="Fluegel L."/>
            <person name="Davis C.M."/>
            <person name="Simpson J.R."/>
            <person name="Lauterbach L."/>
            <person name="Steele A.D."/>
            <person name="Gui C."/>
            <person name="Meng S."/>
            <person name="Li G."/>
            <person name="Viehrig K."/>
            <person name="Ye F."/>
            <person name="Su P."/>
            <person name="Kiefer A.F."/>
            <person name="Nichols A."/>
            <person name="Cepeda A.J."/>
            <person name="Yan W."/>
            <person name="Fan B."/>
            <person name="Jiang Y."/>
            <person name="Adhikari A."/>
            <person name="Zheng C.-J."/>
            <person name="Schuster L."/>
            <person name="Cowan T.M."/>
            <person name="Smanski M.J."/>
            <person name="Chevrette M.G."/>
            <person name="De Carvalho L.P.S."/>
            <person name="Shen B."/>
        </authorList>
    </citation>
    <scope>NUCLEOTIDE SEQUENCE [LARGE SCALE GENOMIC DNA]</scope>
    <source>
        <strain evidence="3 4">NPDC033039</strain>
    </source>
</reference>
<name>A0ABV2YZF1_9ACTN</name>
<keyword evidence="4" id="KW-1185">Reference proteome</keyword>
<sequence length="53" mass="5767">MTHPTPGAPPDPEHTPTPSPRHALTVTTWLWVALPLAYGLYELVSKATKLFTG</sequence>
<proteinExistence type="predicted"/>
<feature type="transmembrane region" description="Helical" evidence="2">
    <location>
        <begin position="22"/>
        <end position="41"/>
    </location>
</feature>
<dbReference type="RefSeq" id="WP_169750005.1">
    <property type="nucleotide sequence ID" value="NZ_JBEZVI010000009.1"/>
</dbReference>
<evidence type="ECO:0000256" key="1">
    <source>
        <dbReference type="SAM" id="MobiDB-lite"/>
    </source>
</evidence>
<gene>
    <name evidence="3" type="ORF">AB0E61_13620</name>
</gene>
<dbReference type="EMBL" id="JBEZVI010000009">
    <property type="protein sequence ID" value="MEU3711123.1"/>
    <property type="molecule type" value="Genomic_DNA"/>
</dbReference>
<accession>A0ABV2YZF1</accession>
<keyword evidence="2" id="KW-1133">Transmembrane helix</keyword>